<dbReference type="RefSeq" id="WP_046585411.1">
    <property type="nucleotide sequence ID" value="NZ_LAVA02000103.1"/>
</dbReference>
<accession>A0A1J4NPD0</accession>
<dbReference type="AlphaFoldDB" id="A0A1J4NPD0"/>
<dbReference type="Proteomes" id="UP000034196">
    <property type="component" value="Unassembled WGS sequence"/>
</dbReference>
<dbReference type="OrthoDB" id="9805307at2"/>
<dbReference type="EMBL" id="LAVA02000103">
    <property type="protein sequence ID" value="OIJ63452.1"/>
    <property type="molecule type" value="Genomic_DNA"/>
</dbReference>
<evidence type="ECO:0000256" key="1">
    <source>
        <dbReference type="ARBA" id="ARBA00010211"/>
    </source>
</evidence>
<dbReference type="GO" id="GO:0044281">
    <property type="term" value="P:small molecule metabolic process"/>
    <property type="evidence" value="ECO:0007669"/>
    <property type="project" value="UniProtKB-ARBA"/>
</dbReference>
<dbReference type="Pfam" id="PF01557">
    <property type="entry name" value="FAA_hydrolase"/>
    <property type="match status" value="1"/>
</dbReference>
<dbReference type="PANTHER" id="PTHR42796:SF4">
    <property type="entry name" value="FUMARYLACETOACETATE HYDROLASE DOMAIN-CONTAINING PROTEIN 2A"/>
    <property type="match status" value="1"/>
</dbReference>
<evidence type="ECO:0000256" key="2">
    <source>
        <dbReference type="ARBA" id="ARBA00022723"/>
    </source>
</evidence>
<comment type="caution">
    <text evidence="4">The sequence shown here is derived from an EMBL/GenBank/DDBJ whole genome shotgun (WGS) entry which is preliminary data.</text>
</comment>
<gene>
    <name evidence="4" type="ORF">WN71_033955</name>
</gene>
<dbReference type="STRING" id="1428628.WN71_033955"/>
<dbReference type="InterPro" id="IPR011234">
    <property type="entry name" value="Fumarylacetoacetase-like_C"/>
</dbReference>
<dbReference type="GO" id="GO:0016787">
    <property type="term" value="F:hydrolase activity"/>
    <property type="evidence" value="ECO:0007669"/>
    <property type="project" value="UniProtKB-KW"/>
</dbReference>
<dbReference type="SUPFAM" id="SSF56529">
    <property type="entry name" value="FAH"/>
    <property type="match status" value="1"/>
</dbReference>
<keyword evidence="2" id="KW-0479">Metal-binding</keyword>
<feature type="domain" description="Fumarylacetoacetase-like C-terminal" evidence="3">
    <location>
        <begin position="80"/>
        <end position="284"/>
    </location>
</feature>
<reference evidence="4" key="1">
    <citation type="submission" date="2016-10" db="EMBL/GenBank/DDBJ databases">
        <title>Genome sequence of Streptomyces mangrovisoli MUSC 149.</title>
        <authorList>
            <person name="Lee L.-H."/>
            <person name="Ser H.-L."/>
        </authorList>
    </citation>
    <scope>NUCLEOTIDE SEQUENCE [LARGE SCALE GENOMIC DNA]</scope>
    <source>
        <strain evidence="4">MUSC 149</strain>
    </source>
</reference>
<dbReference type="PANTHER" id="PTHR42796">
    <property type="entry name" value="FUMARYLACETOACETATE HYDROLASE DOMAIN-CONTAINING PROTEIN 2A-RELATED"/>
    <property type="match status" value="1"/>
</dbReference>
<proteinExistence type="inferred from homology"/>
<organism evidence="4 5">
    <name type="scientific">Streptomyces mangrovisoli</name>
    <dbReference type="NCBI Taxonomy" id="1428628"/>
    <lineage>
        <taxon>Bacteria</taxon>
        <taxon>Bacillati</taxon>
        <taxon>Actinomycetota</taxon>
        <taxon>Actinomycetes</taxon>
        <taxon>Kitasatosporales</taxon>
        <taxon>Streptomycetaceae</taxon>
        <taxon>Streptomyces</taxon>
    </lineage>
</organism>
<evidence type="ECO:0000313" key="4">
    <source>
        <dbReference type="EMBL" id="OIJ63452.1"/>
    </source>
</evidence>
<evidence type="ECO:0000313" key="5">
    <source>
        <dbReference type="Proteomes" id="UP000034196"/>
    </source>
</evidence>
<dbReference type="Gene3D" id="3.90.850.10">
    <property type="entry name" value="Fumarylacetoacetase-like, C-terminal domain"/>
    <property type="match status" value="1"/>
</dbReference>
<dbReference type="InterPro" id="IPR051121">
    <property type="entry name" value="FAH"/>
</dbReference>
<keyword evidence="4" id="KW-0378">Hydrolase</keyword>
<sequence>MRLADIDGRLVIRGPEGHLDVAEASGGRFGPDAQTALDRWEEFSAWARQFLASPEAVKAPVVATAPGTVWGPPVPRPAQIFAVGLNYRDHIAESKLDVPTEPAVFTKFRTSLTGHDRPVVLPEGFVDWETELVAVIGRPCRHATRETAWSYVAGLTVGQDLSERRLQLTGPAPQFSLGKSYPGFAPLGPELVSTDEFADPDDLELGCRLEGGEVLQKSRTSAMVFDVPELVVRLSAVCPLLPGDLIFTGTPAGVGGARTPQRFLAPGDVLVTWIEGIGTLRNPMVGS</sequence>
<evidence type="ECO:0000259" key="3">
    <source>
        <dbReference type="Pfam" id="PF01557"/>
    </source>
</evidence>
<keyword evidence="5" id="KW-1185">Reference proteome</keyword>
<comment type="similarity">
    <text evidence="1">Belongs to the FAH family.</text>
</comment>
<dbReference type="InterPro" id="IPR036663">
    <property type="entry name" value="Fumarylacetoacetase_C_sf"/>
</dbReference>
<dbReference type="GO" id="GO:0046872">
    <property type="term" value="F:metal ion binding"/>
    <property type="evidence" value="ECO:0007669"/>
    <property type="project" value="UniProtKB-KW"/>
</dbReference>
<name>A0A1J4NPD0_9ACTN</name>
<protein>
    <submittedName>
        <fullName evidence="4">Fumarylacetoacetate hydrolase</fullName>
    </submittedName>
</protein>